<dbReference type="InterPro" id="IPR001357">
    <property type="entry name" value="BRCT_dom"/>
</dbReference>
<evidence type="ECO:0000313" key="3">
    <source>
        <dbReference type="Proteomes" id="UP001432027"/>
    </source>
</evidence>
<protein>
    <recommendedName>
        <fullName evidence="1">BRCT domain-containing protein</fullName>
    </recommendedName>
</protein>
<gene>
    <name evidence="2" type="ORF">PENTCL1PPCAC_24056</name>
</gene>
<dbReference type="Gene3D" id="3.40.50.10190">
    <property type="entry name" value="BRCT domain"/>
    <property type="match status" value="1"/>
</dbReference>
<dbReference type="AlphaFoldDB" id="A0AAV5U530"/>
<dbReference type="InterPro" id="IPR036420">
    <property type="entry name" value="BRCT_dom_sf"/>
</dbReference>
<feature type="non-terminal residue" evidence="2">
    <location>
        <position position="71"/>
    </location>
</feature>
<evidence type="ECO:0000259" key="1">
    <source>
        <dbReference type="PROSITE" id="PS50172"/>
    </source>
</evidence>
<sequence>SANRTVTGEQSKKTMKKQIIERGGSIVEEINRIPLDTDALLLSDEYTLSSTYMMAMSRGMPCLSHMWLVEC</sequence>
<reference evidence="2" key="1">
    <citation type="submission" date="2023-10" db="EMBL/GenBank/DDBJ databases">
        <title>Genome assembly of Pristionchus species.</title>
        <authorList>
            <person name="Yoshida K."/>
            <person name="Sommer R.J."/>
        </authorList>
    </citation>
    <scope>NUCLEOTIDE SEQUENCE</scope>
    <source>
        <strain evidence="2">RS0144</strain>
    </source>
</reference>
<organism evidence="2 3">
    <name type="scientific">Pristionchus entomophagus</name>
    <dbReference type="NCBI Taxonomy" id="358040"/>
    <lineage>
        <taxon>Eukaryota</taxon>
        <taxon>Metazoa</taxon>
        <taxon>Ecdysozoa</taxon>
        <taxon>Nematoda</taxon>
        <taxon>Chromadorea</taxon>
        <taxon>Rhabditida</taxon>
        <taxon>Rhabditina</taxon>
        <taxon>Diplogasteromorpha</taxon>
        <taxon>Diplogasteroidea</taxon>
        <taxon>Neodiplogasteridae</taxon>
        <taxon>Pristionchus</taxon>
    </lineage>
</organism>
<proteinExistence type="predicted"/>
<accession>A0AAV5U530</accession>
<evidence type="ECO:0000313" key="2">
    <source>
        <dbReference type="EMBL" id="GMT01882.1"/>
    </source>
</evidence>
<name>A0AAV5U530_9BILA</name>
<dbReference type="EMBL" id="BTSX01000005">
    <property type="protein sequence ID" value="GMT01882.1"/>
    <property type="molecule type" value="Genomic_DNA"/>
</dbReference>
<feature type="domain" description="BRCT" evidence="1">
    <location>
        <begin position="1"/>
        <end position="71"/>
    </location>
</feature>
<feature type="non-terminal residue" evidence="2">
    <location>
        <position position="1"/>
    </location>
</feature>
<keyword evidence="3" id="KW-1185">Reference proteome</keyword>
<dbReference type="PROSITE" id="PS50172">
    <property type="entry name" value="BRCT"/>
    <property type="match status" value="1"/>
</dbReference>
<comment type="caution">
    <text evidence="2">The sequence shown here is derived from an EMBL/GenBank/DDBJ whole genome shotgun (WGS) entry which is preliminary data.</text>
</comment>
<dbReference type="SUPFAM" id="SSF52113">
    <property type="entry name" value="BRCT domain"/>
    <property type="match status" value="1"/>
</dbReference>
<dbReference type="Proteomes" id="UP001432027">
    <property type="component" value="Unassembled WGS sequence"/>
</dbReference>